<gene>
    <name evidence="3" type="ORF">FHX73_14239</name>
</gene>
<name>A0A561T6N1_9ACTN</name>
<evidence type="ECO:0000313" key="4">
    <source>
        <dbReference type="Proteomes" id="UP000317940"/>
    </source>
</evidence>
<evidence type="ECO:0000259" key="2">
    <source>
        <dbReference type="Pfam" id="PF14219"/>
    </source>
</evidence>
<evidence type="ECO:0000313" key="3">
    <source>
        <dbReference type="EMBL" id="TWF82757.1"/>
    </source>
</evidence>
<keyword evidence="1" id="KW-0812">Transmembrane</keyword>
<feature type="domain" description="DUF4328" evidence="2">
    <location>
        <begin position="50"/>
        <end position="182"/>
    </location>
</feature>
<dbReference type="AlphaFoldDB" id="A0A561T6N1"/>
<dbReference type="Pfam" id="PF14219">
    <property type="entry name" value="DUF4328"/>
    <property type="match status" value="1"/>
</dbReference>
<dbReference type="Proteomes" id="UP000317940">
    <property type="component" value="Unassembled WGS sequence"/>
</dbReference>
<comment type="caution">
    <text evidence="3">The sequence shown here is derived from an EMBL/GenBank/DDBJ whole genome shotgun (WGS) entry which is preliminary data.</text>
</comment>
<protein>
    <submittedName>
        <fullName evidence="3">Uncharacterized protein DUF4328</fullName>
    </submittedName>
</protein>
<dbReference type="RefSeq" id="WP_145910035.1">
    <property type="nucleotide sequence ID" value="NZ_BAAAMZ010000017.1"/>
</dbReference>
<keyword evidence="1" id="KW-0472">Membrane</keyword>
<sequence>MPSPSVGAAQRRRPSTAVHRLEFADPRVLATATQSLLALYVALATADALSPAFFHTTARFTITPFLAVVVVFLCWFRRCRRNAEVQAPGRHRYSPNSAVGLWFVPVVMWWAPRRIALDIWRASDAPGRPWAINAWWWAWLAKSVGVTAYVVIDLDGNANSPFFALVDVLASALAVLMIQQVTTAQRRKAAAAATAGGAV</sequence>
<accession>A0A561T6N1</accession>
<dbReference type="EMBL" id="VIWT01000004">
    <property type="protein sequence ID" value="TWF82757.1"/>
    <property type="molecule type" value="Genomic_DNA"/>
</dbReference>
<evidence type="ECO:0000256" key="1">
    <source>
        <dbReference type="SAM" id="Phobius"/>
    </source>
</evidence>
<dbReference type="OrthoDB" id="3873431at2"/>
<feature type="transmembrane region" description="Helical" evidence="1">
    <location>
        <begin position="130"/>
        <end position="152"/>
    </location>
</feature>
<reference evidence="3 4" key="1">
    <citation type="submission" date="2019-06" db="EMBL/GenBank/DDBJ databases">
        <title>Sequencing the genomes of 1000 actinobacteria strains.</title>
        <authorList>
            <person name="Klenk H.-P."/>
        </authorList>
    </citation>
    <scope>NUCLEOTIDE SEQUENCE [LARGE SCALE GENOMIC DNA]</scope>
    <source>
        <strain evidence="3 4">DSM 44826</strain>
    </source>
</reference>
<feature type="transmembrane region" description="Helical" evidence="1">
    <location>
        <begin position="158"/>
        <end position="178"/>
    </location>
</feature>
<dbReference type="InterPro" id="IPR025565">
    <property type="entry name" value="DUF4328"/>
</dbReference>
<feature type="transmembrane region" description="Helical" evidence="1">
    <location>
        <begin position="58"/>
        <end position="76"/>
    </location>
</feature>
<keyword evidence="4" id="KW-1185">Reference proteome</keyword>
<keyword evidence="1" id="KW-1133">Transmembrane helix</keyword>
<organism evidence="3 4">
    <name type="scientific">Kitasatospora viridis</name>
    <dbReference type="NCBI Taxonomy" id="281105"/>
    <lineage>
        <taxon>Bacteria</taxon>
        <taxon>Bacillati</taxon>
        <taxon>Actinomycetota</taxon>
        <taxon>Actinomycetes</taxon>
        <taxon>Kitasatosporales</taxon>
        <taxon>Streptomycetaceae</taxon>
        <taxon>Kitasatospora</taxon>
    </lineage>
</organism>
<proteinExistence type="predicted"/>